<evidence type="ECO:0000256" key="6">
    <source>
        <dbReference type="ARBA" id="ARBA00023054"/>
    </source>
</evidence>
<dbReference type="InterPro" id="IPR005550">
    <property type="entry name" value="Kinetochore_Ndc80"/>
</dbReference>
<feature type="coiled-coil region" evidence="11">
    <location>
        <begin position="333"/>
        <end position="360"/>
    </location>
</feature>
<feature type="coiled-coil region" evidence="11">
    <location>
        <begin position="463"/>
        <end position="632"/>
    </location>
</feature>
<feature type="compositionally biased region" description="Polar residues" evidence="12">
    <location>
        <begin position="84"/>
        <end position="96"/>
    </location>
</feature>
<dbReference type="InterPro" id="IPR038273">
    <property type="entry name" value="Ndc80_sf"/>
</dbReference>
<keyword evidence="3 10" id="KW-0132">Cell division</keyword>
<dbReference type="GO" id="GO:0005634">
    <property type="term" value="C:nucleus"/>
    <property type="evidence" value="ECO:0007669"/>
    <property type="project" value="UniProtKB-SubCell"/>
</dbReference>
<protein>
    <recommendedName>
        <fullName evidence="10">Kinetochore protein NDC80</fullName>
    </recommendedName>
</protein>
<evidence type="ECO:0000256" key="7">
    <source>
        <dbReference type="ARBA" id="ARBA00023242"/>
    </source>
</evidence>
<dbReference type="GO" id="GO:0051301">
    <property type="term" value="P:cell division"/>
    <property type="evidence" value="ECO:0007669"/>
    <property type="project" value="UniProtKB-UniRule"/>
</dbReference>
<evidence type="ECO:0000313" key="14">
    <source>
        <dbReference type="EMBL" id="JAV19838.1"/>
    </source>
</evidence>
<keyword evidence="6 11" id="KW-0175">Coiled coil</keyword>
<proteinExistence type="inferred from homology"/>
<evidence type="ECO:0000256" key="1">
    <source>
        <dbReference type="ARBA" id="ARBA00007050"/>
    </source>
</evidence>
<keyword evidence="5 10" id="KW-0995">Kinetochore</keyword>
<keyword evidence="9 10" id="KW-0137">Centromere</keyword>
<comment type="subcellular location">
    <subcellularLocation>
        <location evidence="10">Chromosome</location>
        <location evidence="10">Centromere</location>
        <location evidence="10">Kinetochore</location>
    </subcellularLocation>
    <subcellularLocation>
        <location evidence="10">Nucleus</location>
    </subcellularLocation>
</comment>
<evidence type="ECO:0000256" key="4">
    <source>
        <dbReference type="ARBA" id="ARBA00022776"/>
    </source>
</evidence>
<evidence type="ECO:0000256" key="11">
    <source>
        <dbReference type="SAM" id="Coils"/>
    </source>
</evidence>
<evidence type="ECO:0000256" key="5">
    <source>
        <dbReference type="ARBA" id="ARBA00022838"/>
    </source>
</evidence>
<comment type="subunit">
    <text evidence="10">Component of the NDC80 complex.</text>
</comment>
<dbReference type="PANTHER" id="PTHR10643:SF2">
    <property type="entry name" value="KINETOCHORE PROTEIN NDC80 HOMOLOG"/>
    <property type="match status" value="1"/>
</dbReference>
<evidence type="ECO:0000256" key="3">
    <source>
        <dbReference type="ARBA" id="ARBA00022618"/>
    </source>
</evidence>
<keyword evidence="7 10" id="KW-0539">Nucleus</keyword>
<comment type="similarity">
    <text evidence="1 10">Belongs to the NDC80/HEC1 family.</text>
</comment>
<evidence type="ECO:0000256" key="10">
    <source>
        <dbReference type="RuleBase" id="RU368072"/>
    </source>
</evidence>
<evidence type="ECO:0000256" key="9">
    <source>
        <dbReference type="ARBA" id="ARBA00023328"/>
    </source>
</evidence>
<keyword evidence="4 10" id="KW-0498">Mitosis</keyword>
<dbReference type="GO" id="GO:0051315">
    <property type="term" value="P:attachment of mitotic spindle microtubules to kinetochore"/>
    <property type="evidence" value="ECO:0007669"/>
    <property type="project" value="UniProtKB-UniRule"/>
</dbReference>
<comment type="function">
    <text evidence="10">Acts as a component of the essential kinetochore-associated NDC80 complex, which is required for chromosome segregation and spindle checkpoint activity.</text>
</comment>
<dbReference type="EMBL" id="GFDL01015207">
    <property type="protein sequence ID" value="JAV19838.1"/>
    <property type="molecule type" value="Transcribed_RNA"/>
</dbReference>
<dbReference type="PANTHER" id="PTHR10643">
    <property type="entry name" value="KINETOCHORE PROTEIN NDC80"/>
    <property type="match status" value="1"/>
</dbReference>
<evidence type="ECO:0000259" key="13">
    <source>
        <dbReference type="Pfam" id="PF03801"/>
    </source>
</evidence>
<dbReference type="AlphaFoldDB" id="A0A1Q3EXB2"/>
<dbReference type="InterPro" id="IPR055260">
    <property type="entry name" value="Ndc80_CH"/>
</dbReference>
<feature type="compositionally biased region" description="Basic and acidic residues" evidence="12">
    <location>
        <begin position="111"/>
        <end position="120"/>
    </location>
</feature>
<feature type="domain" description="Kinetochore protein Ndc80 CH" evidence="13">
    <location>
        <begin position="104"/>
        <end position="230"/>
    </location>
</feature>
<dbReference type="Gene3D" id="1.10.418.30">
    <property type="entry name" value="Ncd80 complex, Ncd80 subunit"/>
    <property type="match status" value="1"/>
</dbReference>
<organism evidence="14">
    <name type="scientific">Culex tarsalis</name>
    <name type="common">Encephalitis mosquito</name>
    <dbReference type="NCBI Taxonomy" id="7177"/>
    <lineage>
        <taxon>Eukaryota</taxon>
        <taxon>Metazoa</taxon>
        <taxon>Ecdysozoa</taxon>
        <taxon>Arthropoda</taxon>
        <taxon>Hexapoda</taxon>
        <taxon>Insecta</taxon>
        <taxon>Pterygota</taxon>
        <taxon>Neoptera</taxon>
        <taxon>Endopterygota</taxon>
        <taxon>Diptera</taxon>
        <taxon>Nematocera</taxon>
        <taxon>Culicoidea</taxon>
        <taxon>Culicidae</taxon>
        <taxon>Culicinae</taxon>
        <taxon>Culicini</taxon>
        <taxon>Culex</taxon>
        <taxon>Culex</taxon>
    </lineage>
</organism>
<keyword evidence="2 10" id="KW-0158">Chromosome</keyword>
<evidence type="ECO:0000256" key="2">
    <source>
        <dbReference type="ARBA" id="ARBA00022454"/>
    </source>
</evidence>
<feature type="region of interest" description="Disordered" evidence="12">
    <location>
        <begin position="71"/>
        <end position="120"/>
    </location>
</feature>
<reference evidence="14" key="1">
    <citation type="submission" date="2017-01" db="EMBL/GenBank/DDBJ databases">
        <title>A deep insight into the sialotranscriptome of adult male and female Cluex tarsalis mosquitoes.</title>
        <authorList>
            <person name="Ribeiro J.M."/>
            <person name="Moreira F."/>
            <person name="Bernard K.A."/>
            <person name="Calvo E."/>
        </authorList>
    </citation>
    <scope>NUCLEOTIDE SEQUENCE</scope>
    <source>
        <strain evidence="14">Kern County</strain>
        <tissue evidence="14">Salivary glands</tissue>
    </source>
</reference>
<feature type="region of interest" description="Disordered" evidence="12">
    <location>
        <begin position="1"/>
        <end position="33"/>
    </location>
</feature>
<name>A0A1Q3EXB2_CULTA</name>
<evidence type="ECO:0000256" key="12">
    <source>
        <dbReference type="SAM" id="MobiDB-lite"/>
    </source>
</evidence>
<dbReference type="GO" id="GO:0031262">
    <property type="term" value="C:Ndc80 complex"/>
    <property type="evidence" value="ECO:0007669"/>
    <property type="project" value="UniProtKB-UniRule"/>
</dbReference>
<sequence>MSTVKQRSAMPRRTEEFDFSGPPSSMKKPPAQRLSRIAQPIRKLSKASLGVAALSENRRSASTDRLNVVGETPNTVRKLRPSKRSLSATPATTSRTPLKGGENATSVPATIEKDRPPVDNRDWMAGQCERICDYLVTVPELPHEFVERRNLKAMSTKQFLLIMSHLFRQIGGSRYKMGNNNFIDVIMKTMAELEYPFTVNKSMLKTPNVPHSISHIIVMIGWLIQLAPAVDHKVLPLKTDGNMLEEFPSGAYQEFFYERTQEGFSLWNLKREEEFGAVVQELTDRLVEARTGGLNQKQVCERITELEQQLADINNCTVQQGREQSMDGLVGAINEQEKFRTKLTEEVKSLQKQANKAQEDYYLRQEDYYAKLKKFELLKQEVDGQQLAAFERDELMNAIAANKSLFTAKRLAVSTLEQASCDHQIAVSRLIKQKFNLIANLNTKLHQFADNLKPLIEFEPPTIDLKTENYTQLLEDLQTIQNQLTTIMHQQSAFYATISEQKSHLEHRLADLQIQHASVEKSLAEMTTRYETLQRQRETLIAQLASVNAENSQASHRKQDERHQMERELEKLREQCEQNRRAVERLAQDKQKLMLEKLERCQEMLRAKKDFLAEITAQVEQIEAVAASVERDLGPEE</sequence>
<accession>A0A1Q3EXB2</accession>
<keyword evidence="8 10" id="KW-0131">Cell cycle</keyword>
<dbReference type="Pfam" id="PF03801">
    <property type="entry name" value="Ndc80_HEC"/>
    <property type="match status" value="1"/>
</dbReference>
<evidence type="ECO:0000256" key="8">
    <source>
        <dbReference type="ARBA" id="ARBA00023306"/>
    </source>
</evidence>